<dbReference type="EMBL" id="JABZEO010000002">
    <property type="protein sequence ID" value="NVZ08403.1"/>
    <property type="molecule type" value="Genomic_DNA"/>
</dbReference>
<dbReference type="Proteomes" id="UP000592294">
    <property type="component" value="Unassembled WGS sequence"/>
</dbReference>
<organism evidence="1 2">
    <name type="scientific">Allochromatium humboldtianum</name>
    <dbReference type="NCBI Taxonomy" id="504901"/>
    <lineage>
        <taxon>Bacteria</taxon>
        <taxon>Pseudomonadati</taxon>
        <taxon>Pseudomonadota</taxon>
        <taxon>Gammaproteobacteria</taxon>
        <taxon>Chromatiales</taxon>
        <taxon>Chromatiaceae</taxon>
        <taxon>Allochromatium</taxon>
    </lineage>
</organism>
<protein>
    <submittedName>
        <fullName evidence="1">Uncharacterized protein</fullName>
    </submittedName>
</protein>
<accession>A0A850RH34</accession>
<dbReference type="AlphaFoldDB" id="A0A850RH34"/>
<comment type="caution">
    <text evidence="1">The sequence shown here is derived from an EMBL/GenBank/DDBJ whole genome shotgun (WGS) entry which is preliminary data.</text>
</comment>
<dbReference type="RefSeq" id="WP_176975182.1">
    <property type="nucleotide sequence ID" value="NZ_JABZEO010000002.1"/>
</dbReference>
<name>A0A850RH34_9GAMM</name>
<evidence type="ECO:0000313" key="1">
    <source>
        <dbReference type="EMBL" id="NVZ08403.1"/>
    </source>
</evidence>
<evidence type="ECO:0000313" key="2">
    <source>
        <dbReference type="Proteomes" id="UP000592294"/>
    </source>
</evidence>
<sequence length="550" mass="62828">MLDLSNLFAVLPISHLEPEQVAFIEGLTDPVSGKALRAIRLVEPPATQRVPFVDPIEMLTILFQHQGETYEIAKQRAIAEYAALRPGLRLVERVRCFDSCDPNTPECIPLPRLLDHLQGRHLIADRLADFLTRVLDAVSSAAIFSNPDQRDCPWSLATLPDRPPAKAMIEFIPGVPCNECDLDEEEELAAVAEWHTKLRPITEQLESALSRKMYHFRDLDDEYGDDYGHRFLVLYYCCLYQPESNYVKFLMEACGTEDIEALKAALIDPANYRHPFEMNYTSCDDYETRSCRFRYQPPDLTRTVGVVFSSLAARAIAEIRLSGLIGAKVWIIAPKELAPDDWIKKATRHCPDWVHQYLRDDLIAKPITLLACLDELYVISNDSRPSSGPNLSISPSIDELLWYAHLFNVPTQLLYSNGTGLWKPEDSLKTGNVPERVAEHARRREAFTRELPEIRLEDEYGSSGLWDNEGRMLGYDDLAIPFPLVRRIAAWQDDFEDNNFPPATADDDWWDRHEQEAAEIAQALHEALGSRTRIRFYQNQDWQVIGGNRE</sequence>
<reference evidence="1 2" key="1">
    <citation type="submission" date="2020-06" db="EMBL/GenBank/DDBJ databases">
        <title>Whole-genome sequence of Allochromatium humboldtianum DSM 21881, type strain.</title>
        <authorList>
            <person name="Kyndt J.A."/>
            <person name="Meyer T.E."/>
        </authorList>
    </citation>
    <scope>NUCLEOTIDE SEQUENCE [LARGE SCALE GENOMIC DNA]</scope>
    <source>
        <strain evidence="1 2">DSM 21881</strain>
    </source>
</reference>
<gene>
    <name evidence="1" type="ORF">HW932_03920</name>
</gene>
<keyword evidence="2" id="KW-1185">Reference proteome</keyword>
<proteinExistence type="predicted"/>